<protein>
    <submittedName>
        <fullName evidence="1">Carbohydrate ABC transporter permease</fullName>
    </submittedName>
</protein>
<evidence type="ECO:0000313" key="2">
    <source>
        <dbReference type="Proteomes" id="UP001163223"/>
    </source>
</evidence>
<accession>A0ACD4NL34</accession>
<gene>
    <name evidence="1" type="ORF">OXU80_22105</name>
</gene>
<evidence type="ECO:0000313" key="1">
    <source>
        <dbReference type="EMBL" id="WAJ27508.1"/>
    </source>
</evidence>
<sequence length="314" mass="34530">MTLSTLAEEAVPSRSAAADAFRARPGVRPRPWLRAGRFTALSLGGAIMVAPFIDMILGALRSPAERLARPPVYVPADPQWENFAAVFRDFPLGLWLFNSFAVTIAITCLQLATSTTAAYALAKFRFRGRDLILKFVVVAQVFPFFLLIIPLFIVLRYFPLAGGNDLLGQGGTGLLDSYAALILPFAVSWYGVFLMRQFMISVPDELIDAARIDGAGELRILWSVVLPLVRPALLTLGIFVFIYHWNEVVWTLTVTRTSPGLQTGPVGIHLMRGAFDSERDLSLQQAAIAVTVLPVIVLFLALQRFYARTSGMKA</sequence>
<dbReference type="EMBL" id="CP113520">
    <property type="protein sequence ID" value="WAJ27508.1"/>
    <property type="molecule type" value="Genomic_DNA"/>
</dbReference>
<dbReference type="Proteomes" id="UP001163223">
    <property type="component" value="Chromosome"/>
</dbReference>
<organism evidence="1 2">
    <name type="scientific">Antarcticirhabdus aurantiaca</name>
    <dbReference type="NCBI Taxonomy" id="2606717"/>
    <lineage>
        <taxon>Bacteria</taxon>
        <taxon>Pseudomonadati</taxon>
        <taxon>Pseudomonadota</taxon>
        <taxon>Alphaproteobacteria</taxon>
        <taxon>Hyphomicrobiales</taxon>
        <taxon>Aurantimonadaceae</taxon>
        <taxon>Antarcticirhabdus</taxon>
    </lineage>
</organism>
<keyword evidence="2" id="KW-1185">Reference proteome</keyword>
<name>A0ACD4NL34_9HYPH</name>
<reference evidence="1" key="1">
    <citation type="submission" date="2022-11" db="EMBL/GenBank/DDBJ databases">
        <title>beta-Carotene-producing bacterium, Jeongeuplla avenae sp. nov., alleviates the salt stress of Arabidopsis seedlings.</title>
        <authorList>
            <person name="Jiang L."/>
            <person name="Lee J."/>
        </authorList>
    </citation>
    <scope>NUCLEOTIDE SEQUENCE</scope>
    <source>
        <strain evidence="1">DY_R2A_6</strain>
    </source>
</reference>
<proteinExistence type="predicted"/>